<name>A0A0A7FU23_9CLOT</name>
<dbReference type="eggNOG" id="ENOG5032Z3Y">
    <property type="taxonomic scope" value="Bacteria"/>
</dbReference>
<sequence length="122" mass="13332">MVNLTKNFKAYDINCYGVKMGNDWNISIFGGDSPHIGAVALGVPRESLEDPTKISSSVSLITVTGHKEDVIAQKLAKLLSKELNSTVVVSCGIHIDNISFEDIVLINETIDNLIEEFLLTIK</sequence>
<dbReference type="Proteomes" id="UP000030635">
    <property type="component" value="Chromosome"/>
</dbReference>
<gene>
    <name evidence="2" type="ORF">U729_2098</name>
</gene>
<reference evidence="2 3" key="1">
    <citation type="journal article" date="2015" name="Infect. Genet. Evol.">
        <title>Genomic sequences of six botulinum neurotoxin-producing strains representing three clostridial species illustrate the mobility and diversity of botulinum neurotoxin genes.</title>
        <authorList>
            <person name="Smith T.J."/>
            <person name="Hill K.K."/>
            <person name="Xie G."/>
            <person name="Foley B.T."/>
            <person name="Williamson C.H."/>
            <person name="Foster J.T."/>
            <person name="Johnson S.L."/>
            <person name="Chertkov O."/>
            <person name="Teshima H."/>
            <person name="Gibbons H.S."/>
            <person name="Johnsky L.A."/>
            <person name="Karavis M.A."/>
            <person name="Smith L.A."/>
        </authorList>
    </citation>
    <scope>NUCLEOTIDE SEQUENCE [LARGE SCALE GENOMIC DNA]</scope>
    <source>
        <strain evidence="2">Sullivan</strain>
    </source>
</reference>
<evidence type="ECO:0000259" key="1">
    <source>
        <dbReference type="Pfam" id="PF21758"/>
    </source>
</evidence>
<keyword evidence="3" id="KW-1185">Reference proteome</keyword>
<dbReference type="OrthoDB" id="5878625at2"/>
<dbReference type="KEGG" id="cbv:U729_2098"/>
<evidence type="ECO:0000313" key="3">
    <source>
        <dbReference type="Proteomes" id="UP000030635"/>
    </source>
</evidence>
<proteinExistence type="predicted"/>
<protein>
    <recommendedName>
        <fullName evidence="1">Prenylated flavin chaperone LpdD-like domain-containing protein</fullName>
    </recommendedName>
</protein>
<dbReference type="RefSeq" id="WP_039314573.1">
    <property type="nucleotide sequence ID" value="NZ_CP006905.1"/>
</dbReference>
<evidence type="ECO:0000313" key="2">
    <source>
        <dbReference type="EMBL" id="AIY83134.1"/>
    </source>
</evidence>
<dbReference type="HOGENOM" id="CLU_139132_1_1_9"/>
<dbReference type="STRING" id="1561.NPD11_921"/>
<organism evidence="2 3">
    <name type="scientific">Clostridium baratii str. Sullivan</name>
    <dbReference type="NCBI Taxonomy" id="1415775"/>
    <lineage>
        <taxon>Bacteria</taxon>
        <taxon>Bacillati</taxon>
        <taxon>Bacillota</taxon>
        <taxon>Clostridia</taxon>
        <taxon>Eubacteriales</taxon>
        <taxon>Clostridiaceae</taxon>
        <taxon>Clostridium</taxon>
    </lineage>
</organism>
<dbReference type="Pfam" id="PF21758">
    <property type="entry name" value="PAC_bac"/>
    <property type="match status" value="1"/>
</dbReference>
<dbReference type="InterPro" id="IPR048844">
    <property type="entry name" value="LpdD_chaperone-like"/>
</dbReference>
<accession>A0A0A7FU23</accession>
<dbReference type="AlphaFoldDB" id="A0A0A7FU23"/>
<feature type="domain" description="Prenylated flavin chaperone LpdD-like" evidence="1">
    <location>
        <begin position="9"/>
        <end position="121"/>
    </location>
</feature>
<dbReference type="EMBL" id="CP006905">
    <property type="protein sequence ID" value="AIY83134.1"/>
    <property type="molecule type" value="Genomic_DNA"/>
</dbReference>